<dbReference type="SUPFAM" id="SSF49695">
    <property type="entry name" value="gamma-Crystallin-like"/>
    <property type="match status" value="1"/>
</dbReference>
<evidence type="ECO:0000256" key="3">
    <source>
        <dbReference type="ARBA" id="ARBA00022613"/>
    </source>
</evidence>
<dbReference type="SMART" id="SM00247">
    <property type="entry name" value="XTALbg"/>
    <property type="match status" value="2"/>
</dbReference>
<evidence type="ECO:0000313" key="7">
    <source>
        <dbReference type="Proteomes" id="UP001176940"/>
    </source>
</evidence>
<keyword evidence="3" id="KW-0273">Eye lens protein</keyword>
<dbReference type="PROSITE" id="PS50915">
    <property type="entry name" value="CRYSTALLIN_BETA_GAMMA"/>
    <property type="match status" value="3"/>
</dbReference>
<dbReference type="PRINTS" id="PR01367">
    <property type="entry name" value="BGCRYSTALLIN"/>
</dbReference>
<comment type="caution">
    <text evidence="6">The sequence shown here is derived from an EMBL/GenBank/DDBJ whole genome shotgun (WGS) entry which is preliminary data.</text>
</comment>
<keyword evidence="7" id="KW-1185">Reference proteome</keyword>
<dbReference type="InterPro" id="IPR050252">
    <property type="entry name" value="Beta/Gamma-Crystallin"/>
</dbReference>
<evidence type="ECO:0000256" key="1">
    <source>
        <dbReference type="ARBA" id="ARBA00003689"/>
    </source>
</evidence>
<gene>
    <name evidence="6" type="ORF">RIMI_LOCUS788228</name>
</gene>
<dbReference type="InterPro" id="IPR011024">
    <property type="entry name" value="G_crystallin-like"/>
</dbReference>
<dbReference type="Proteomes" id="UP001176940">
    <property type="component" value="Unassembled WGS sequence"/>
</dbReference>
<dbReference type="EMBL" id="CAUEEQ010000992">
    <property type="protein sequence ID" value="CAJ0918442.1"/>
    <property type="molecule type" value="Genomic_DNA"/>
</dbReference>
<evidence type="ECO:0000313" key="6">
    <source>
        <dbReference type="EMBL" id="CAJ0918442.1"/>
    </source>
</evidence>
<reference evidence="6" key="1">
    <citation type="submission" date="2023-07" db="EMBL/GenBank/DDBJ databases">
        <authorList>
            <person name="Stuckert A."/>
        </authorList>
    </citation>
    <scope>NUCLEOTIDE SEQUENCE</scope>
</reference>
<dbReference type="InterPro" id="IPR001064">
    <property type="entry name" value="Beta/gamma_crystallin"/>
</dbReference>
<feature type="domain" description="Beta/gamma crystallin 'Greek key'" evidence="5">
    <location>
        <begin position="223"/>
        <end position="265"/>
    </location>
</feature>
<keyword evidence="4" id="KW-0677">Repeat</keyword>
<dbReference type="Gene3D" id="2.60.20.10">
    <property type="entry name" value="Crystallins"/>
    <property type="match status" value="2"/>
</dbReference>
<dbReference type="Pfam" id="PF00030">
    <property type="entry name" value="Crystall"/>
    <property type="match status" value="2"/>
</dbReference>
<comment type="function">
    <text evidence="1">Crystallins are the dominant structural components of the vertebrate eye lens.</text>
</comment>
<dbReference type="PANTHER" id="PTHR11818:SF42">
    <property type="entry name" value="VOLTAGE-GATED HYDROGEN CHANNEL 1"/>
    <property type="match status" value="1"/>
</dbReference>
<sequence length="357" mass="42006">MVVDDEEKANILNTFFSTVFTVENEMLGEIPRNNENPILRVTNLTQEEVRNRLNKIKIDKSPGPDGIHPRVLRELSNVIDKPLFLIFSDSIATGSVPQDWRIANVVPIFKKGSKSEPGNYRPHGFMRNRSCQTNLISFYEEVSYRLDHGESLDVVYLDFSKAFDTVPHKSFVESAEPTNYWEAAMIIFYEDKNFQGYSYKCMSDCSDLHSYINHCNSVRVKSGNWILYEHPNYQGHQYFLQKGEYPDFQQFFGYNDTVCSCRLIIQYRENFKIRIYSKENLNGQMIEFTQDCPNTLSEFSFCDIFSCNIIEGNWIFYEKENFRGRQFYLKPEEYKRCTDWGALTPRVGSFRRVPEFY</sequence>
<dbReference type="PANTHER" id="PTHR11818">
    <property type="entry name" value="BETA/GAMMA CRYSTALLIN"/>
    <property type="match status" value="1"/>
</dbReference>
<feature type="domain" description="Beta/gamma crystallin 'Greek key'" evidence="5">
    <location>
        <begin position="184"/>
        <end position="222"/>
    </location>
</feature>
<evidence type="ECO:0000256" key="4">
    <source>
        <dbReference type="ARBA" id="ARBA00022737"/>
    </source>
</evidence>
<name>A0ABN9KPE8_9NEOB</name>
<feature type="domain" description="Beta/gamma crystallin 'Greek key'" evidence="5">
    <location>
        <begin position="312"/>
        <end position="354"/>
    </location>
</feature>
<organism evidence="6 7">
    <name type="scientific">Ranitomeya imitator</name>
    <name type="common">mimic poison frog</name>
    <dbReference type="NCBI Taxonomy" id="111125"/>
    <lineage>
        <taxon>Eukaryota</taxon>
        <taxon>Metazoa</taxon>
        <taxon>Chordata</taxon>
        <taxon>Craniata</taxon>
        <taxon>Vertebrata</taxon>
        <taxon>Euteleostomi</taxon>
        <taxon>Amphibia</taxon>
        <taxon>Batrachia</taxon>
        <taxon>Anura</taxon>
        <taxon>Neobatrachia</taxon>
        <taxon>Hyloidea</taxon>
        <taxon>Dendrobatidae</taxon>
        <taxon>Dendrobatinae</taxon>
        <taxon>Ranitomeya</taxon>
    </lineage>
</organism>
<accession>A0ABN9KPE8</accession>
<evidence type="ECO:0000259" key="5">
    <source>
        <dbReference type="PROSITE" id="PS50915"/>
    </source>
</evidence>
<protein>
    <recommendedName>
        <fullName evidence="5">Beta/gamma crystallin 'Greek key' domain-containing protein</fullName>
    </recommendedName>
</protein>
<evidence type="ECO:0000256" key="2">
    <source>
        <dbReference type="ARBA" id="ARBA00009646"/>
    </source>
</evidence>
<comment type="similarity">
    <text evidence="2">Belongs to the beta/gamma-crystallin family.</text>
</comment>
<proteinExistence type="inferred from homology"/>